<sequence length="603" mass="65215">MDSANPLRSRLQEAPFNFLSSCSSSATLEEFDRAWQALRSDVDEAIRSSSLGPKDISLAHATAAQIATLGEGLTGIDNITSTMSVALVDDLEHILSQMTLHDTVDQLSAPSLRRQTPKRSSLLYIAPAYSWVVKNIHDPYPPVSVKRALAEEARVTVSFLNDWFKEVRRRIGWVSLCKDHFQGSRALAVEVAQQVFASPGGSIRCSPPILASFELMESRLRDLFPDEDTEDDRSSPMPWTAVASPSSSRTVSPTPSFRSWSSSSTPSLTFSSDDESDYSALEQQDSFSYDTGVATSSKRKADDGDDDNSAERCTKRQRSNSPDSASPLFPVGFDFDLAFTSSSPSFDFLEAQVTTPAAMPSSAVPSSTARKRRLSDAAAEWAAGSEPSVQESLDDAPRRIRRQRRASAPLSGAGIARPPSTVNRKQTVSSPFPLPVIADSSDDWFRAITGEAETAPAEPLSVDLFDWSSFANDTASFNQSLDAPLPSESSTVDSLFGDDDKPEVTLSITSSSAATSSLFLSDSSLESTASNFTFDLPQLFLDDTPSPSTPELEETSNPELTAFFENLLSQSPDVESSSEPTALSPSSLLADNSLFGLLEDFLC</sequence>
<dbReference type="OrthoDB" id="250329at2759"/>
<evidence type="ECO:0000256" key="1">
    <source>
        <dbReference type="ARBA" id="ARBA00005800"/>
    </source>
</evidence>
<keyword evidence="2" id="KW-0238">DNA-binding</keyword>
<keyword evidence="3" id="KW-0371">Homeobox</keyword>
<evidence type="ECO:0000313" key="8">
    <source>
        <dbReference type="Proteomes" id="UP000292702"/>
    </source>
</evidence>
<evidence type="ECO:0000256" key="4">
    <source>
        <dbReference type="ARBA" id="ARBA00023242"/>
    </source>
</evidence>
<proteinExistence type="inferred from homology"/>
<evidence type="ECO:0000313" key="7">
    <source>
        <dbReference type="EMBL" id="TCD62978.1"/>
    </source>
</evidence>
<dbReference type="Gene3D" id="1.10.10.60">
    <property type="entry name" value="Homeodomain-like"/>
    <property type="match status" value="1"/>
</dbReference>
<keyword evidence="8" id="KW-1185">Reference proteome</keyword>
<dbReference type="STRING" id="92696.A0A4R0RGX9"/>
<keyword evidence="4" id="KW-0539">Nucleus</keyword>
<comment type="similarity">
    <text evidence="1">Belongs to the TALE/M-ATYP homeobox family.</text>
</comment>
<evidence type="ECO:0000256" key="2">
    <source>
        <dbReference type="ARBA" id="ARBA00023125"/>
    </source>
</evidence>
<evidence type="ECO:0000256" key="5">
    <source>
        <dbReference type="SAM" id="MobiDB-lite"/>
    </source>
</evidence>
<feature type="region of interest" description="Disordered" evidence="5">
    <location>
        <begin position="225"/>
        <end position="327"/>
    </location>
</feature>
<organism evidence="7 8">
    <name type="scientific">Steccherinum ochraceum</name>
    <dbReference type="NCBI Taxonomy" id="92696"/>
    <lineage>
        <taxon>Eukaryota</taxon>
        <taxon>Fungi</taxon>
        <taxon>Dikarya</taxon>
        <taxon>Basidiomycota</taxon>
        <taxon>Agaricomycotina</taxon>
        <taxon>Agaricomycetes</taxon>
        <taxon>Polyporales</taxon>
        <taxon>Steccherinaceae</taxon>
        <taxon>Steccherinum</taxon>
    </lineage>
</organism>
<feature type="compositionally biased region" description="Polar residues" evidence="5">
    <location>
        <begin position="281"/>
        <end position="296"/>
    </location>
</feature>
<dbReference type="InterPro" id="IPR008422">
    <property type="entry name" value="KN_HD"/>
</dbReference>
<comment type="caution">
    <text evidence="7">The sequence shown here is derived from an EMBL/GenBank/DDBJ whole genome shotgun (WGS) entry which is preliminary data.</text>
</comment>
<accession>A0A4R0RGX9</accession>
<dbReference type="AlphaFoldDB" id="A0A4R0RGX9"/>
<gene>
    <name evidence="7" type="ORF">EIP91_006160</name>
</gene>
<feature type="compositionally biased region" description="Low complexity" evidence="5">
    <location>
        <begin position="240"/>
        <end position="271"/>
    </location>
</feature>
<feature type="region of interest" description="Disordered" evidence="5">
    <location>
        <begin position="404"/>
        <end position="428"/>
    </location>
</feature>
<dbReference type="GO" id="GO:0003677">
    <property type="term" value="F:DNA binding"/>
    <property type="evidence" value="ECO:0007669"/>
    <property type="project" value="UniProtKB-KW"/>
</dbReference>
<evidence type="ECO:0000256" key="3">
    <source>
        <dbReference type="ARBA" id="ARBA00023155"/>
    </source>
</evidence>
<dbReference type="EMBL" id="RWJN01000331">
    <property type="protein sequence ID" value="TCD62978.1"/>
    <property type="molecule type" value="Genomic_DNA"/>
</dbReference>
<dbReference type="Pfam" id="PF05920">
    <property type="entry name" value="Homeobox_KN"/>
    <property type="match status" value="1"/>
</dbReference>
<evidence type="ECO:0000259" key="6">
    <source>
        <dbReference type="Pfam" id="PF05920"/>
    </source>
</evidence>
<reference evidence="7 8" key="1">
    <citation type="submission" date="2018-11" db="EMBL/GenBank/DDBJ databases">
        <title>Genome assembly of Steccherinum ochraceum LE-BIN_3174, the white-rot fungus of the Steccherinaceae family (The Residual Polyporoid clade, Polyporales, Basidiomycota).</title>
        <authorList>
            <person name="Fedorova T.V."/>
            <person name="Glazunova O.A."/>
            <person name="Landesman E.O."/>
            <person name="Moiseenko K.V."/>
            <person name="Psurtseva N.V."/>
            <person name="Savinova O.S."/>
            <person name="Shakhova N.V."/>
            <person name="Tyazhelova T.V."/>
            <person name="Vasina D.V."/>
        </authorList>
    </citation>
    <scope>NUCLEOTIDE SEQUENCE [LARGE SCALE GENOMIC DNA]</scope>
    <source>
        <strain evidence="7 8">LE-BIN_3174</strain>
    </source>
</reference>
<feature type="domain" description="KN homeodomain" evidence="6">
    <location>
        <begin position="131"/>
        <end position="170"/>
    </location>
</feature>
<protein>
    <recommendedName>
        <fullName evidence="6">KN homeodomain domain-containing protein</fullName>
    </recommendedName>
</protein>
<name>A0A4R0RGX9_9APHY</name>
<dbReference type="GO" id="GO:0006355">
    <property type="term" value="P:regulation of DNA-templated transcription"/>
    <property type="evidence" value="ECO:0007669"/>
    <property type="project" value="InterPro"/>
</dbReference>
<dbReference type="Proteomes" id="UP000292702">
    <property type="component" value="Unassembled WGS sequence"/>
</dbReference>